<evidence type="ECO:0000313" key="13">
    <source>
        <dbReference type="EMBL" id="PWI73051.1"/>
    </source>
</evidence>
<evidence type="ECO:0000256" key="9">
    <source>
        <dbReference type="ARBA" id="ARBA00048679"/>
    </source>
</evidence>
<sequence length="698" mass="78305">MAGARQIPTRPPPFAIFSLVPKSDPAKEVVAHIGNRHLLWQQPGREAALAIGHVRSTVNSVTLASIGRNADIVVQSGSISQVQCLFELHPKTGFILLHDKSRLQTTQVFGKTCTPFTRESRSTVIGCRDAIQLGFGGIEGNVYVFHLMWHVGQTQIDARLARPVTLQDNPRLALTAEEIDLGPTQLQTPRHGMKTRIHVPAARRPNYQTLESLGSGTFGQVFRALDIDLNISVAVKVFRAPQMDSPMYDDFYTNLKREVETLHRVEHDNIIPIIGTENLSTNQPRLFMPLMHGSLESLATREYQARYEHCELMVPHMLQALDYLDVHGVIHRDIKPANILYKREATGYRFVLGDFGLCNNVNLAASTGKGTPLYMAPEILHGKTHLQSTRSDIWSLLVTILWTIDLADIRKVSRAVNHHSERDMRNWWARVRATANDIASWKSMCEEDPARRPSAAELLCKQFGGRGLTTPSRRIQVPGVQVTPPEQAPRQRVSGMQATQVTTSKEAPRISNMMDLDYDMTSQVSASSKGKGPARSSQDRTPRSQRNGTCSRQDSAPDMRPGPCDDGKRSRGLRNHHSNRSNENNDTLDAYGVGNDEDEEFEEELGHKVVELYELLSVDGWEQLHAQLGVAPRAPKPLRRWKPCMSVMSTVLRFDATSALATNFPVHVVDSTRALCRYTSVTRHEEQRMRIEERNMPL</sequence>
<keyword evidence="5 10" id="KW-0547">Nucleotide-binding</keyword>
<feature type="compositionally biased region" description="Basic residues" evidence="11">
    <location>
        <begin position="570"/>
        <end position="579"/>
    </location>
</feature>
<dbReference type="Proteomes" id="UP000245956">
    <property type="component" value="Unassembled WGS sequence"/>
</dbReference>
<dbReference type="Gene3D" id="1.10.510.10">
    <property type="entry name" value="Transferase(Phosphotransferase) domain 1"/>
    <property type="match status" value="1"/>
</dbReference>
<dbReference type="InterPro" id="IPR011009">
    <property type="entry name" value="Kinase-like_dom_sf"/>
</dbReference>
<dbReference type="GO" id="GO:0004674">
    <property type="term" value="F:protein serine/threonine kinase activity"/>
    <property type="evidence" value="ECO:0007669"/>
    <property type="project" value="UniProtKB-KW"/>
</dbReference>
<gene>
    <name evidence="13" type="ORF">PCL_10066</name>
</gene>
<comment type="similarity">
    <text evidence="1">Belongs to the protein kinase superfamily. NEK Ser/Thr protein kinase family. NIMA subfamily.</text>
</comment>
<dbReference type="Pfam" id="PF00069">
    <property type="entry name" value="Pkinase"/>
    <property type="match status" value="1"/>
</dbReference>
<dbReference type="InterPro" id="IPR008271">
    <property type="entry name" value="Ser/Thr_kinase_AS"/>
</dbReference>
<dbReference type="GO" id="GO:0005524">
    <property type="term" value="F:ATP binding"/>
    <property type="evidence" value="ECO:0007669"/>
    <property type="project" value="UniProtKB-UniRule"/>
</dbReference>
<evidence type="ECO:0000256" key="3">
    <source>
        <dbReference type="ARBA" id="ARBA00022527"/>
    </source>
</evidence>
<dbReference type="AlphaFoldDB" id="A0A2U3EEV5"/>
<evidence type="ECO:0000256" key="11">
    <source>
        <dbReference type="SAM" id="MobiDB-lite"/>
    </source>
</evidence>
<feature type="binding site" evidence="10">
    <location>
        <position position="236"/>
    </location>
    <ligand>
        <name>ATP</name>
        <dbReference type="ChEBI" id="CHEBI:30616"/>
    </ligand>
</feature>
<comment type="caution">
    <text evidence="13">The sequence shown here is derived from an EMBL/GenBank/DDBJ whole genome shotgun (WGS) entry which is preliminary data.</text>
</comment>
<organism evidence="13 14">
    <name type="scientific">Purpureocillium lilacinum</name>
    <name type="common">Paecilomyces lilacinus</name>
    <dbReference type="NCBI Taxonomy" id="33203"/>
    <lineage>
        <taxon>Eukaryota</taxon>
        <taxon>Fungi</taxon>
        <taxon>Dikarya</taxon>
        <taxon>Ascomycota</taxon>
        <taxon>Pezizomycotina</taxon>
        <taxon>Sordariomycetes</taxon>
        <taxon>Hypocreomycetidae</taxon>
        <taxon>Hypocreales</taxon>
        <taxon>Ophiocordycipitaceae</taxon>
        <taxon>Purpureocillium</taxon>
    </lineage>
</organism>
<dbReference type="InterPro" id="IPR000719">
    <property type="entry name" value="Prot_kinase_dom"/>
</dbReference>
<evidence type="ECO:0000256" key="6">
    <source>
        <dbReference type="ARBA" id="ARBA00022777"/>
    </source>
</evidence>
<evidence type="ECO:0000256" key="1">
    <source>
        <dbReference type="ARBA" id="ARBA00010886"/>
    </source>
</evidence>
<dbReference type="EMBL" id="LCWV01000005">
    <property type="protein sequence ID" value="PWI73051.1"/>
    <property type="molecule type" value="Genomic_DNA"/>
</dbReference>
<protein>
    <recommendedName>
        <fullName evidence="2">non-specific serine/threonine protein kinase</fullName>
        <ecNumber evidence="2">2.7.11.1</ecNumber>
    </recommendedName>
</protein>
<dbReference type="InterPro" id="IPR017441">
    <property type="entry name" value="Protein_kinase_ATP_BS"/>
</dbReference>
<keyword evidence="6" id="KW-0418">Kinase</keyword>
<evidence type="ECO:0000256" key="8">
    <source>
        <dbReference type="ARBA" id="ARBA00047899"/>
    </source>
</evidence>
<evidence type="ECO:0000256" key="7">
    <source>
        <dbReference type="ARBA" id="ARBA00022840"/>
    </source>
</evidence>
<feature type="domain" description="Protein kinase" evidence="12">
    <location>
        <begin position="207"/>
        <end position="464"/>
    </location>
</feature>
<dbReference type="SMART" id="SM00220">
    <property type="entry name" value="S_TKc"/>
    <property type="match status" value="1"/>
</dbReference>
<dbReference type="PROSITE" id="PS00107">
    <property type="entry name" value="PROTEIN_KINASE_ATP"/>
    <property type="match status" value="1"/>
</dbReference>
<reference evidence="13 14" key="1">
    <citation type="journal article" date="2016" name="Front. Microbiol.">
        <title>Genome and transcriptome sequences reveal the specific parasitism of the nematophagous Purpureocillium lilacinum 36-1.</title>
        <authorList>
            <person name="Xie J."/>
            <person name="Li S."/>
            <person name="Mo C."/>
            <person name="Xiao X."/>
            <person name="Peng D."/>
            <person name="Wang G."/>
            <person name="Xiao Y."/>
        </authorList>
    </citation>
    <scope>NUCLEOTIDE SEQUENCE [LARGE SCALE GENOMIC DNA]</scope>
    <source>
        <strain evidence="13 14">36-1</strain>
    </source>
</reference>
<dbReference type="PROSITE" id="PS50011">
    <property type="entry name" value="PROTEIN_KINASE_DOM"/>
    <property type="match status" value="1"/>
</dbReference>
<feature type="region of interest" description="Disordered" evidence="11">
    <location>
        <begin position="481"/>
        <end position="593"/>
    </location>
</feature>
<keyword evidence="3" id="KW-0723">Serine/threonine-protein kinase</keyword>
<feature type="compositionally biased region" description="Polar residues" evidence="11">
    <location>
        <begin position="494"/>
        <end position="505"/>
    </location>
</feature>
<evidence type="ECO:0000256" key="10">
    <source>
        <dbReference type="PROSITE-ProRule" id="PRU10141"/>
    </source>
</evidence>
<feature type="compositionally biased region" description="Polar residues" evidence="11">
    <location>
        <begin position="544"/>
        <end position="554"/>
    </location>
</feature>
<dbReference type="InterPro" id="IPR050660">
    <property type="entry name" value="NEK_Ser/Thr_kinase"/>
</dbReference>
<accession>A0A2U3EEV5</accession>
<name>A0A2U3EEV5_PURLI</name>
<evidence type="ECO:0000256" key="2">
    <source>
        <dbReference type="ARBA" id="ARBA00012513"/>
    </source>
</evidence>
<evidence type="ECO:0000313" key="14">
    <source>
        <dbReference type="Proteomes" id="UP000245956"/>
    </source>
</evidence>
<comment type="catalytic activity">
    <reaction evidence="9">
        <text>L-seryl-[protein] + ATP = O-phospho-L-seryl-[protein] + ADP + H(+)</text>
        <dbReference type="Rhea" id="RHEA:17989"/>
        <dbReference type="Rhea" id="RHEA-COMP:9863"/>
        <dbReference type="Rhea" id="RHEA-COMP:11604"/>
        <dbReference type="ChEBI" id="CHEBI:15378"/>
        <dbReference type="ChEBI" id="CHEBI:29999"/>
        <dbReference type="ChEBI" id="CHEBI:30616"/>
        <dbReference type="ChEBI" id="CHEBI:83421"/>
        <dbReference type="ChEBI" id="CHEBI:456216"/>
        <dbReference type="EC" id="2.7.11.1"/>
    </reaction>
</comment>
<evidence type="ECO:0000256" key="4">
    <source>
        <dbReference type="ARBA" id="ARBA00022679"/>
    </source>
</evidence>
<keyword evidence="7 10" id="KW-0067">ATP-binding</keyword>
<evidence type="ECO:0000259" key="12">
    <source>
        <dbReference type="PROSITE" id="PS50011"/>
    </source>
</evidence>
<comment type="catalytic activity">
    <reaction evidence="8">
        <text>L-threonyl-[protein] + ATP = O-phospho-L-threonyl-[protein] + ADP + H(+)</text>
        <dbReference type="Rhea" id="RHEA:46608"/>
        <dbReference type="Rhea" id="RHEA-COMP:11060"/>
        <dbReference type="Rhea" id="RHEA-COMP:11605"/>
        <dbReference type="ChEBI" id="CHEBI:15378"/>
        <dbReference type="ChEBI" id="CHEBI:30013"/>
        <dbReference type="ChEBI" id="CHEBI:30616"/>
        <dbReference type="ChEBI" id="CHEBI:61977"/>
        <dbReference type="ChEBI" id="CHEBI:456216"/>
        <dbReference type="EC" id="2.7.11.1"/>
    </reaction>
</comment>
<dbReference type="PANTHER" id="PTHR43671">
    <property type="entry name" value="SERINE/THREONINE-PROTEIN KINASE NEK"/>
    <property type="match status" value="1"/>
</dbReference>
<evidence type="ECO:0000256" key="5">
    <source>
        <dbReference type="ARBA" id="ARBA00022741"/>
    </source>
</evidence>
<dbReference type="PROSITE" id="PS00108">
    <property type="entry name" value="PROTEIN_KINASE_ST"/>
    <property type="match status" value="1"/>
</dbReference>
<dbReference type="EC" id="2.7.11.1" evidence="2"/>
<proteinExistence type="inferred from homology"/>
<keyword evidence="4" id="KW-0808">Transferase</keyword>
<dbReference type="SUPFAM" id="SSF56112">
    <property type="entry name" value="Protein kinase-like (PK-like)"/>
    <property type="match status" value="1"/>
</dbReference>
<dbReference type="PANTHER" id="PTHR43671:SF98">
    <property type="entry name" value="SERINE_THREONINE-PROTEIN KINASE NEK11"/>
    <property type="match status" value="1"/>
</dbReference>
<dbReference type="CDD" id="cd00180">
    <property type="entry name" value="PKc"/>
    <property type="match status" value="1"/>
</dbReference>